<evidence type="ECO:0000259" key="2">
    <source>
        <dbReference type="Pfam" id="PF11268"/>
    </source>
</evidence>
<protein>
    <submittedName>
        <fullName evidence="3">Septation protein SepH</fullName>
    </submittedName>
</protein>
<evidence type="ECO:0000256" key="1">
    <source>
        <dbReference type="SAM" id="MobiDB-lite"/>
    </source>
</evidence>
<feature type="compositionally biased region" description="Pro residues" evidence="1">
    <location>
        <begin position="283"/>
        <end position="298"/>
    </location>
</feature>
<dbReference type="RefSeq" id="WP_337711386.1">
    <property type="nucleotide sequence ID" value="NZ_JBBEGL010000001.1"/>
</dbReference>
<gene>
    <name evidence="3" type="primary">sepH</name>
    <name evidence="3" type="ORF">WCD41_00370</name>
</gene>
<dbReference type="InterPro" id="IPR021421">
    <property type="entry name" value="DUF3071"/>
</dbReference>
<evidence type="ECO:0000313" key="4">
    <source>
        <dbReference type="Proteomes" id="UP001370100"/>
    </source>
</evidence>
<sequence>MRQLRVVGLGDDHETVILEDPIRHERFTVAGDERLRAAARGDVRRLGQMEIEVSSPLRPRDIQQRVRAGESVDEVAAAAGVSTSHVERFAYPVLLERARVAEISRRAHPVLPTDPTRTDGRTLGEIVAATFAARGQDLDDARWDAHKGDDAQWVVTLSWQAGRSDNVARWSFRPGSAGGTVDPRDDPARELLGREPVGGGPRRVDATAPEPTPEAEPGDTLEETPALAVSGDTAPARRASPSTHAAATHAASGTASTRRAERGSPRRGASRGERRGSGSTTPATPPAPPAPPAPPTAPAVPAASDDQVPTPRTARNDAPAAESPAVPAEAAEGTRRGKRSHPIVPSWEDVLLGTRSPRS</sequence>
<organism evidence="3 4">
    <name type="scientific">Actinomycetospora aeridis</name>
    <dbReference type="NCBI Taxonomy" id="3129231"/>
    <lineage>
        <taxon>Bacteria</taxon>
        <taxon>Bacillati</taxon>
        <taxon>Actinomycetota</taxon>
        <taxon>Actinomycetes</taxon>
        <taxon>Pseudonocardiales</taxon>
        <taxon>Pseudonocardiaceae</taxon>
        <taxon>Actinomycetospora</taxon>
    </lineage>
</organism>
<accession>A0ABU8MXN7</accession>
<feature type="region of interest" description="Disordered" evidence="1">
    <location>
        <begin position="169"/>
        <end position="359"/>
    </location>
</feature>
<name>A0ABU8MXN7_9PSEU</name>
<reference evidence="3 4" key="1">
    <citation type="submission" date="2024-03" db="EMBL/GenBank/DDBJ databases">
        <title>Actinomycetospora sp. OC33-EN06, a novel actinomycete isolated from wild orchid (Aerides multiflora).</title>
        <authorList>
            <person name="Suriyachadkun C."/>
        </authorList>
    </citation>
    <scope>NUCLEOTIDE SEQUENCE [LARGE SCALE GENOMIC DNA]</scope>
    <source>
        <strain evidence="3 4">OC33-EN06</strain>
    </source>
</reference>
<feature type="compositionally biased region" description="Low complexity" evidence="1">
    <location>
        <begin position="234"/>
        <end position="257"/>
    </location>
</feature>
<feature type="compositionally biased region" description="Basic and acidic residues" evidence="1">
    <location>
        <begin position="182"/>
        <end position="193"/>
    </location>
</feature>
<dbReference type="Pfam" id="PF11268">
    <property type="entry name" value="DUF3071"/>
    <property type="match status" value="1"/>
</dbReference>
<proteinExistence type="predicted"/>
<keyword evidence="4" id="KW-1185">Reference proteome</keyword>
<dbReference type="Proteomes" id="UP001370100">
    <property type="component" value="Unassembled WGS sequence"/>
</dbReference>
<feature type="domain" description="DUF3071" evidence="2">
    <location>
        <begin position="1"/>
        <end position="172"/>
    </location>
</feature>
<dbReference type="NCBIfam" id="NF040712">
    <property type="entry name" value="SepH"/>
    <property type="match status" value="1"/>
</dbReference>
<evidence type="ECO:0000313" key="3">
    <source>
        <dbReference type="EMBL" id="MEJ2884885.1"/>
    </source>
</evidence>
<dbReference type="InterPro" id="IPR047682">
    <property type="entry name" value="SepH-like"/>
</dbReference>
<feature type="compositionally biased region" description="Basic and acidic residues" evidence="1">
    <location>
        <begin position="258"/>
        <end position="276"/>
    </location>
</feature>
<dbReference type="EMBL" id="JBBEGL010000001">
    <property type="protein sequence ID" value="MEJ2884885.1"/>
    <property type="molecule type" value="Genomic_DNA"/>
</dbReference>
<comment type="caution">
    <text evidence="3">The sequence shown here is derived from an EMBL/GenBank/DDBJ whole genome shotgun (WGS) entry which is preliminary data.</text>
</comment>
<feature type="compositionally biased region" description="Low complexity" evidence="1">
    <location>
        <begin position="318"/>
        <end position="331"/>
    </location>
</feature>